<gene>
    <name evidence="5" type="ordered locus">Snas_2765</name>
</gene>
<keyword evidence="1" id="KW-0805">Transcription regulation</keyword>
<organism evidence="5 6">
    <name type="scientific">Stackebrandtia nassauensis (strain DSM 44728 / CIP 108903 / NRRL B-16338 / NBRC 102104 / LLR-40K-21)</name>
    <dbReference type="NCBI Taxonomy" id="446470"/>
    <lineage>
        <taxon>Bacteria</taxon>
        <taxon>Bacillati</taxon>
        <taxon>Actinomycetota</taxon>
        <taxon>Actinomycetes</taxon>
        <taxon>Glycomycetales</taxon>
        <taxon>Glycomycetaceae</taxon>
        <taxon>Stackebrandtia</taxon>
    </lineage>
</organism>
<dbReference type="HOGENOM" id="CLU_083287_27_5_11"/>
<evidence type="ECO:0000259" key="4">
    <source>
        <dbReference type="PROSITE" id="PS50995"/>
    </source>
</evidence>
<evidence type="ECO:0000313" key="5">
    <source>
        <dbReference type="EMBL" id="ADD42441.1"/>
    </source>
</evidence>
<dbReference type="OrthoDB" id="3237509at2"/>
<dbReference type="InterPro" id="IPR039422">
    <property type="entry name" value="MarR/SlyA-like"/>
</dbReference>
<evidence type="ECO:0000256" key="3">
    <source>
        <dbReference type="ARBA" id="ARBA00023163"/>
    </source>
</evidence>
<dbReference type="PANTHER" id="PTHR33164">
    <property type="entry name" value="TRANSCRIPTIONAL REGULATOR, MARR FAMILY"/>
    <property type="match status" value="1"/>
</dbReference>
<sequence>MEDNVDRRLDQWRVERPDIDTTAMGVVARIQRANRLLERELRANFAKHDLQLWEFDILGTLRRNGPPFQLTAGQLVESAMVTSGAITNRIDRLVARGLVTREVDPDNRRSVLITLSDKGRELIDPVVESHANLETQLLGKLSDRDQEQLAGLLRRLLLDLGDGSSGNPLVP</sequence>
<dbReference type="InterPro" id="IPR036388">
    <property type="entry name" value="WH-like_DNA-bd_sf"/>
</dbReference>
<dbReference type="GO" id="GO:0006950">
    <property type="term" value="P:response to stress"/>
    <property type="evidence" value="ECO:0007669"/>
    <property type="project" value="TreeGrafter"/>
</dbReference>
<dbReference type="GO" id="GO:0003677">
    <property type="term" value="F:DNA binding"/>
    <property type="evidence" value="ECO:0007669"/>
    <property type="project" value="UniProtKB-KW"/>
</dbReference>
<name>D3Q867_STANL</name>
<dbReference type="RefSeq" id="WP_013018012.1">
    <property type="nucleotide sequence ID" value="NC_013947.1"/>
</dbReference>
<dbReference type="PANTHER" id="PTHR33164:SF104">
    <property type="entry name" value="TRANSCRIPTIONAL REGULATORY PROTEIN"/>
    <property type="match status" value="1"/>
</dbReference>
<dbReference type="KEGG" id="sna:Snas_2765"/>
<dbReference type="AlphaFoldDB" id="D3Q867"/>
<dbReference type="PROSITE" id="PS50995">
    <property type="entry name" value="HTH_MARR_2"/>
    <property type="match status" value="1"/>
</dbReference>
<dbReference type="Proteomes" id="UP000000844">
    <property type="component" value="Chromosome"/>
</dbReference>
<proteinExistence type="predicted"/>
<dbReference type="InterPro" id="IPR023187">
    <property type="entry name" value="Tscrpt_reg_MarR-type_CS"/>
</dbReference>
<feature type="domain" description="HTH marR-type" evidence="4">
    <location>
        <begin position="23"/>
        <end position="158"/>
    </location>
</feature>
<dbReference type="InterPro" id="IPR036390">
    <property type="entry name" value="WH_DNA-bd_sf"/>
</dbReference>
<dbReference type="PROSITE" id="PS01117">
    <property type="entry name" value="HTH_MARR_1"/>
    <property type="match status" value="1"/>
</dbReference>
<dbReference type="InterPro" id="IPR000835">
    <property type="entry name" value="HTH_MarR-typ"/>
</dbReference>
<accession>D3Q867</accession>
<dbReference type="eggNOG" id="COG1846">
    <property type="taxonomic scope" value="Bacteria"/>
</dbReference>
<dbReference type="Pfam" id="PF12802">
    <property type="entry name" value="MarR_2"/>
    <property type="match status" value="1"/>
</dbReference>
<dbReference type="GO" id="GO:0003700">
    <property type="term" value="F:DNA-binding transcription factor activity"/>
    <property type="evidence" value="ECO:0007669"/>
    <property type="project" value="InterPro"/>
</dbReference>
<keyword evidence="6" id="KW-1185">Reference proteome</keyword>
<dbReference type="STRING" id="446470.Snas_2765"/>
<dbReference type="Gene3D" id="1.10.10.10">
    <property type="entry name" value="Winged helix-like DNA-binding domain superfamily/Winged helix DNA-binding domain"/>
    <property type="match status" value="1"/>
</dbReference>
<keyword evidence="3" id="KW-0804">Transcription</keyword>
<dbReference type="SUPFAM" id="SSF46785">
    <property type="entry name" value="Winged helix' DNA-binding domain"/>
    <property type="match status" value="1"/>
</dbReference>
<keyword evidence="2" id="KW-0238">DNA-binding</keyword>
<protein>
    <submittedName>
        <fullName evidence="5">Transcriptional regulator, MarR family</fullName>
    </submittedName>
</protein>
<evidence type="ECO:0000313" key="6">
    <source>
        <dbReference type="Proteomes" id="UP000000844"/>
    </source>
</evidence>
<reference evidence="5 6" key="1">
    <citation type="journal article" date="2009" name="Stand. Genomic Sci.">
        <title>Complete genome sequence of Stackebrandtia nassauensis type strain (LLR-40K-21).</title>
        <authorList>
            <person name="Munk C."/>
            <person name="Lapidus A."/>
            <person name="Copeland A."/>
            <person name="Jando M."/>
            <person name="Mayilraj S."/>
            <person name="Glavina Del Rio T."/>
            <person name="Nolan M."/>
            <person name="Chen F."/>
            <person name="Lucas S."/>
            <person name="Tice H."/>
            <person name="Cheng J.F."/>
            <person name="Han C."/>
            <person name="Detter J.C."/>
            <person name="Bruce D."/>
            <person name="Goodwin L."/>
            <person name="Chain P."/>
            <person name="Pitluck S."/>
            <person name="Goker M."/>
            <person name="Ovchinikova G."/>
            <person name="Pati A."/>
            <person name="Ivanova N."/>
            <person name="Mavromatis K."/>
            <person name="Chen A."/>
            <person name="Palaniappan K."/>
            <person name="Land M."/>
            <person name="Hauser L."/>
            <person name="Chang Y.J."/>
            <person name="Jeffries C.D."/>
            <person name="Bristow J."/>
            <person name="Eisen J.A."/>
            <person name="Markowitz V."/>
            <person name="Hugenholtz P."/>
            <person name="Kyrpides N.C."/>
            <person name="Klenk H.P."/>
        </authorList>
    </citation>
    <scope>NUCLEOTIDE SEQUENCE [LARGE SCALE GENOMIC DNA]</scope>
    <source>
        <strain evidence="6">DSM 44728 / CIP 108903 / NRRL B-16338 / NBRC 102104 / LLR-40K-21</strain>
    </source>
</reference>
<evidence type="ECO:0000256" key="2">
    <source>
        <dbReference type="ARBA" id="ARBA00023125"/>
    </source>
</evidence>
<evidence type="ECO:0000256" key="1">
    <source>
        <dbReference type="ARBA" id="ARBA00023015"/>
    </source>
</evidence>
<dbReference type="EMBL" id="CP001778">
    <property type="protein sequence ID" value="ADD42441.1"/>
    <property type="molecule type" value="Genomic_DNA"/>
</dbReference>
<dbReference type="SMART" id="SM00347">
    <property type="entry name" value="HTH_MARR"/>
    <property type="match status" value="1"/>
</dbReference>
<dbReference type="PRINTS" id="PR00598">
    <property type="entry name" value="HTHMARR"/>
</dbReference>